<dbReference type="Proteomes" id="UP000297597">
    <property type="component" value="Unassembled WGS sequence"/>
</dbReference>
<accession>A0A4Y7RPZ9</accession>
<dbReference type="NCBIfam" id="TIGR02834">
    <property type="entry name" value="spo_ytxC"/>
    <property type="match status" value="1"/>
</dbReference>
<evidence type="ECO:0000313" key="1">
    <source>
        <dbReference type="EMBL" id="TEB11075.1"/>
    </source>
</evidence>
<dbReference type="RefSeq" id="WP_134213794.1">
    <property type="nucleotide sequence ID" value="NZ_QFFZ01000018.1"/>
</dbReference>
<dbReference type="Pfam" id="PF08812">
    <property type="entry name" value="YtxC"/>
    <property type="match status" value="1"/>
</dbReference>
<protein>
    <recommendedName>
        <fullName evidence="3">YtxC-like family protein</fullName>
    </recommendedName>
</protein>
<dbReference type="InterPro" id="IPR014199">
    <property type="entry name" value="Spore_YtxC"/>
</dbReference>
<keyword evidence="2" id="KW-1185">Reference proteome</keyword>
<comment type="caution">
    <text evidence="1">The sequence shown here is derived from an EMBL/GenBank/DDBJ whole genome shotgun (WGS) entry which is preliminary data.</text>
</comment>
<evidence type="ECO:0000313" key="2">
    <source>
        <dbReference type="Proteomes" id="UP000297597"/>
    </source>
</evidence>
<evidence type="ECO:0008006" key="3">
    <source>
        <dbReference type="Google" id="ProtNLM"/>
    </source>
</evidence>
<dbReference type="EMBL" id="QFFZ01000018">
    <property type="protein sequence ID" value="TEB11075.1"/>
    <property type="molecule type" value="Genomic_DNA"/>
</dbReference>
<name>A0A4Y7RPZ9_9FIRM</name>
<reference evidence="1 2" key="1">
    <citation type="journal article" date="2018" name="Environ. Microbiol.">
        <title>Novel energy conservation strategies and behaviour of Pelotomaculum schinkii driving syntrophic propionate catabolism.</title>
        <authorList>
            <person name="Hidalgo-Ahumada C.A.P."/>
            <person name="Nobu M.K."/>
            <person name="Narihiro T."/>
            <person name="Tamaki H."/>
            <person name="Liu W.T."/>
            <person name="Kamagata Y."/>
            <person name="Stams A.J.M."/>
            <person name="Imachi H."/>
            <person name="Sousa D.Z."/>
        </authorList>
    </citation>
    <scope>NUCLEOTIDE SEQUENCE [LARGE SCALE GENOMIC DNA]</scope>
    <source>
        <strain evidence="1 2">MGP</strain>
    </source>
</reference>
<gene>
    <name evidence="1" type="ORF">Pmgp_01947</name>
</gene>
<organism evidence="1 2">
    <name type="scientific">Pelotomaculum propionicicum</name>
    <dbReference type="NCBI Taxonomy" id="258475"/>
    <lineage>
        <taxon>Bacteria</taxon>
        <taxon>Bacillati</taxon>
        <taxon>Bacillota</taxon>
        <taxon>Clostridia</taxon>
        <taxon>Eubacteriales</taxon>
        <taxon>Desulfotomaculaceae</taxon>
        <taxon>Pelotomaculum</taxon>
    </lineage>
</organism>
<dbReference type="OrthoDB" id="2986513at2"/>
<dbReference type="AlphaFoldDB" id="A0A4Y7RPZ9"/>
<sequence>MAQTISIGATQHIDLLKAKLGRELKLFNTDGLKVELEESPAGKFTFLAFSVSNCGPHRISQEEVQSVFKHYLADIISDIILTHWEDILLKDIIRENYYYFNEEEKKLIYDYALRHINREGQESGPTIYWANRKSRILHKLIDFLHYNNRIIIEGFIRFRLKEYVSELKEAADKAVDDFLIEREYQEFVQLLKYFVEIQEPKVEVVHVLIRGNGVFRLYDGNMQPIRSDYMEGFMIDLSDNEINYEDLLISALITIAPREITLHCKSSNGMSTTLDTIRNVFTGRVKECTGCPMCGTGRRS</sequence>
<proteinExistence type="predicted"/>